<dbReference type="PROSITE" id="PS50011">
    <property type="entry name" value="PROTEIN_KINASE_DOM"/>
    <property type="match status" value="1"/>
</dbReference>
<comment type="subcellular location">
    <subcellularLocation>
        <location evidence="1">Membrane</location>
    </subcellularLocation>
</comment>
<name>A0A8K0DRK0_9ROSA</name>
<organism evidence="8 9">
    <name type="scientific">Rhamnella rubrinervis</name>
    <dbReference type="NCBI Taxonomy" id="2594499"/>
    <lineage>
        <taxon>Eukaryota</taxon>
        <taxon>Viridiplantae</taxon>
        <taxon>Streptophyta</taxon>
        <taxon>Embryophyta</taxon>
        <taxon>Tracheophyta</taxon>
        <taxon>Spermatophyta</taxon>
        <taxon>Magnoliopsida</taxon>
        <taxon>eudicotyledons</taxon>
        <taxon>Gunneridae</taxon>
        <taxon>Pentapetalae</taxon>
        <taxon>rosids</taxon>
        <taxon>fabids</taxon>
        <taxon>Rosales</taxon>
        <taxon>Rhamnaceae</taxon>
        <taxon>rhamnoid group</taxon>
        <taxon>Rhamneae</taxon>
        <taxon>Rhamnella</taxon>
    </lineage>
</organism>
<keyword evidence="2" id="KW-0433">Leucine-rich repeat</keyword>
<dbReference type="PANTHER" id="PTHR27008">
    <property type="entry name" value="OS04G0122200 PROTEIN"/>
    <property type="match status" value="1"/>
</dbReference>
<dbReference type="InterPro" id="IPR051809">
    <property type="entry name" value="Plant_receptor-like_S/T_kinase"/>
</dbReference>
<evidence type="ECO:0000256" key="1">
    <source>
        <dbReference type="ARBA" id="ARBA00004370"/>
    </source>
</evidence>
<reference evidence="8" key="1">
    <citation type="submission" date="2020-03" db="EMBL/GenBank/DDBJ databases">
        <title>A high-quality chromosome-level genome assembly of a woody plant with both climbing and erect habits, Rhamnella rubrinervis.</title>
        <authorList>
            <person name="Lu Z."/>
            <person name="Yang Y."/>
            <person name="Zhu X."/>
            <person name="Sun Y."/>
        </authorList>
    </citation>
    <scope>NUCLEOTIDE SEQUENCE</scope>
    <source>
        <strain evidence="8">BYM</strain>
        <tissue evidence="8">Leaf</tissue>
    </source>
</reference>
<evidence type="ECO:0000256" key="3">
    <source>
        <dbReference type="ARBA" id="ARBA00022692"/>
    </source>
</evidence>
<dbReference type="InterPro" id="IPR000719">
    <property type="entry name" value="Prot_kinase_dom"/>
</dbReference>
<dbReference type="Proteomes" id="UP000796880">
    <property type="component" value="Unassembled WGS sequence"/>
</dbReference>
<gene>
    <name evidence="8" type="ORF">FNV43_RR24633</name>
</gene>
<dbReference type="AlphaFoldDB" id="A0A8K0DRK0"/>
<keyword evidence="4" id="KW-0677">Repeat</keyword>
<protein>
    <recommendedName>
        <fullName evidence="7">Protein kinase domain-containing protein</fullName>
    </recommendedName>
</protein>
<dbReference type="OrthoDB" id="676979at2759"/>
<evidence type="ECO:0000313" key="8">
    <source>
        <dbReference type="EMBL" id="KAF3433531.1"/>
    </source>
</evidence>
<proteinExistence type="predicted"/>
<dbReference type="SUPFAM" id="SSF56112">
    <property type="entry name" value="Protein kinase-like (PK-like)"/>
    <property type="match status" value="1"/>
</dbReference>
<comment type="caution">
    <text evidence="8">The sequence shown here is derived from an EMBL/GenBank/DDBJ whole genome shotgun (WGS) entry which is preliminary data.</text>
</comment>
<dbReference type="InterPro" id="IPR011009">
    <property type="entry name" value="Kinase-like_dom_sf"/>
</dbReference>
<evidence type="ECO:0000256" key="6">
    <source>
        <dbReference type="ARBA" id="ARBA00023136"/>
    </source>
</evidence>
<dbReference type="Gene3D" id="3.30.200.20">
    <property type="entry name" value="Phosphorylase Kinase, domain 1"/>
    <property type="match status" value="1"/>
</dbReference>
<evidence type="ECO:0000256" key="2">
    <source>
        <dbReference type="ARBA" id="ARBA00022614"/>
    </source>
</evidence>
<dbReference type="GO" id="GO:0004672">
    <property type="term" value="F:protein kinase activity"/>
    <property type="evidence" value="ECO:0007669"/>
    <property type="project" value="InterPro"/>
</dbReference>
<dbReference type="GO" id="GO:0016020">
    <property type="term" value="C:membrane"/>
    <property type="evidence" value="ECO:0007669"/>
    <property type="project" value="UniProtKB-SubCell"/>
</dbReference>
<dbReference type="GO" id="GO:0005524">
    <property type="term" value="F:ATP binding"/>
    <property type="evidence" value="ECO:0007669"/>
    <property type="project" value="InterPro"/>
</dbReference>
<keyword evidence="6" id="KW-0472">Membrane</keyword>
<evidence type="ECO:0000256" key="4">
    <source>
        <dbReference type="ARBA" id="ARBA00022737"/>
    </source>
</evidence>
<dbReference type="EMBL" id="VOIH02000011">
    <property type="protein sequence ID" value="KAF3433531.1"/>
    <property type="molecule type" value="Genomic_DNA"/>
</dbReference>
<feature type="domain" description="Protein kinase" evidence="7">
    <location>
        <begin position="475"/>
        <end position="568"/>
    </location>
</feature>
<dbReference type="PANTHER" id="PTHR27008:SF592">
    <property type="entry name" value="LEUCINE-RICH REPEAT RECEPTOR-LIKE PROTEIN KINASE FAMILY PROTEIN-RELATED"/>
    <property type="match status" value="1"/>
</dbReference>
<keyword evidence="3" id="KW-0812">Transmembrane</keyword>
<evidence type="ECO:0000313" key="9">
    <source>
        <dbReference type="Proteomes" id="UP000796880"/>
    </source>
</evidence>
<accession>A0A8K0DRK0</accession>
<evidence type="ECO:0000259" key="7">
    <source>
        <dbReference type="PROSITE" id="PS50011"/>
    </source>
</evidence>
<evidence type="ECO:0000256" key="5">
    <source>
        <dbReference type="ARBA" id="ARBA00022989"/>
    </source>
</evidence>
<keyword evidence="9" id="KW-1185">Reference proteome</keyword>
<keyword evidence="5" id="KW-1133">Transmembrane helix</keyword>
<sequence>MNTHLLRVLLGLDARDTVFNETWVVGGLEVGSCSRCCAKGLVSWFAGSSCYSNSDLRLLGFFGVGLSSLLNRRALSSLVISEVVEVVGFVSLSWTQLALSAVMVEVRELSAKQFASFGNLAVANVWCFRRGRGCCLLECAVVIVVAEDSLLPGIAGDSRKGVAVHCELLVYDMDKNDARELGNQESVIEISGDYATGSSFAQIGNSGKPVLKQGMQVPIKVLFDLTRGIGVPLRIDNATLSGNFGHFAWVLMDVDLAGIGHSVGRCHIVHRWVPPVVKPSDKVAQQKEAVTIGIDVLGSNITTLAVVMTEIVAMDSDVDHSVQEITVGISVQNVSSDLGDTFDYSAQQNRDLIASNPSVSETTEKNAWTTVKRKPDRPTKVDQVRRHQEQSTSSLNMDFITVNNSIVLPTTWTFTFRFLDDVSILQSEEQIISVDIPRVGGRQKKLKEDISSGISTIENLSKFSYRSLYEVTSGFSPSNLIGSCGFGYVNKGILDEGQNVALKVLNLHKLGALKIFIAECNALRNICHRNLILILTFCSSIIYNRNEFKAFVYKFMMSKSLEKWLHHI</sequence>